<proteinExistence type="predicted"/>
<keyword evidence="3" id="KW-1185">Reference proteome</keyword>
<dbReference type="InterPro" id="IPR029063">
    <property type="entry name" value="SAM-dependent_MTases_sf"/>
</dbReference>
<name>A0A7X8SNR8_9BACT</name>
<comment type="caution">
    <text evidence="2">The sequence shown here is derived from an EMBL/GenBank/DDBJ whole genome shotgun (WGS) entry which is preliminary data.</text>
</comment>
<keyword evidence="2" id="KW-0489">Methyltransferase</keyword>
<dbReference type="Gene3D" id="3.40.50.150">
    <property type="entry name" value="Vaccinia Virus protein VP39"/>
    <property type="match status" value="1"/>
</dbReference>
<dbReference type="CDD" id="cd02440">
    <property type="entry name" value="AdoMet_MTases"/>
    <property type="match status" value="1"/>
</dbReference>
<dbReference type="GO" id="GO:0008168">
    <property type="term" value="F:methyltransferase activity"/>
    <property type="evidence" value="ECO:0007669"/>
    <property type="project" value="UniProtKB-KW"/>
</dbReference>
<accession>A0A7X8SNR8</accession>
<evidence type="ECO:0000259" key="1">
    <source>
        <dbReference type="Pfam" id="PF13649"/>
    </source>
</evidence>
<reference evidence="2 3" key="1">
    <citation type="submission" date="2020-04" db="EMBL/GenBank/DDBJ databases">
        <title>Flammeovirga sp. SR4, a novel species isolated from seawater.</title>
        <authorList>
            <person name="Wang X."/>
        </authorList>
    </citation>
    <scope>NUCLEOTIDE SEQUENCE [LARGE SCALE GENOMIC DNA]</scope>
    <source>
        <strain evidence="2 3">SR4</strain>
    </source>
</reference>
<evidence type="ECO:0000313" key="3">
    <source>
        <dbReference type="Proteomes" id="UP000585050"/>
    </source>
</evidence>
<sequence>MIDLSVRSNQLELLDQPDIPTPDLYQNLKELHTINTLLGGYQVMLKGVEYFLQKYPQKEVTILDIGSGGGDTLKVIHQQFGKKFKLKLIGVDLKGDCINYSRENCKDLPIEFIESDYRDLLKQENDFDIIVSSLFCHHLKENDLVSLFQWMRNNAKMGGVVNDLHRHHLAYYSIKWITQVASSSYLVKNDACLSVARSFRKEDWKKIFQQSNIKAFRMKWMWAFRWLITFDTKENV</sequence>
<organism evidence="2 3">
    <name type="scientific">Flammeovirga agarivorans</name>
    <dbReference type="NCBI Taxonomy" id="2726742"/>
    <lineage>
        <taxon>Bacteria</taxon>
        <taxon>Pseudomonadati</taxon>
        <taxon>Bacteroidota</taxon>
        <taxon>Cytophagia</taxon>
        <taxon>Cytophagales</taxon>
        <taxon>Flammeovirgaceae</taxon>
        <taxon>Flammeovirga</taxon>
    </lineage>
</organism>
<dbReference type="Pfam" id="PF13649">
    <property type="entry name" value="Methyltransf_25"/>
    <property type="match status" value="1"/>
</dbReference>
<evidence type="ECO:0000313" key="2">
    <source>
        <dbReference type="EMBL" id="NLR93613.1"/>
    </source>
</evidence>
<feature type="domain" description="Methyltransferase" evidence="1">
    <location>
        <begin position="62"/>
        <end position="159"/>
    </location>
</feature>
<keyword evidence="2" id="KW-0808">Transferase</keyword>
<dbReference type="Proteomes" id="UP000585050">
    <property type="component" value="Unassembled WGS sequence"/>
</dbReference>
<protein>
    <submittedName>
        <fullName evidence="2">Methyltransferase domain-containing protein</fullName>
    </submittedName>
</protein>
<dbReference type="SUPFAM" id="SSF53335">
    <property type="entry name" value="S-adenosyl-L-methionine-dependent methyltransferases"/>
    <property type="match status" value="1"/>
</dbReference>
<dbReference type="EMBL" id="JABAIL010000007">
    <property type="protein sequence ID" value="NLR93613.1"/>
    <property type="molecule type" value="Genomic_DNA"/>
</dbReference>
<dbReference type="RefSeq" id="WP_168884328.1">
    <property type="nucleotide sequence ID" value="NZ_JABAIL010000007.1"/>
</dbReference>
<dbReference type="GO" id="GO:0032259">
    <property type="term" value="P:methylation"/>
    <property type="evidence" value="ECO:0007669"/>
    <property type="project" value="UniProtKB-KW"/>
</dbReference>
<dbReference type="AlphaFoldDB" id="A0A7X8SNR8"/>
<dbReference type="InterPro" id="IPR041698">
    <property type="entry name" value="Methyltransf_25"/>
</dbReference>
<gene>
    <name evidence="2" type="ORF">HGP29_20610</name>
</gene>